<evidence type="ECO:0000313" key="2">
    <source>
        <dbReference type="Proteomes" id="UP000243342"/>
    </source>
</evidence>
<dbReference type="SUPFAM" id="SSF82784">
    <property type="entry name" value="OsmC-like"/>
    <property type="match status" value="1"/>
</dbReference>
<dbReference type="STRING" id="1428644.BIV57_03375"/>
<name>A0A1J7BJH8_9ACTN</name>
<organism evidence="1 2">
    <name type="scientific">Mangrovactinospora gilvigrisea</name>
    <dbReference type="NCBI Taxonomy" id="1428644"/>
    <lineage>
        <taxon>Bacteria</taxon>
        <taxon>Bacillati</taxon>
        <taxon>Actinomycetota</taxon>
        <taxon>Actinomycetes</taxon>
        <taxon>Kitasatosporales</taxon>
        <taxon>Streptomycetaceae</taxon>
        <taxon>Mangrovactinospora</taxon>
    </lineage>
</organism>
<evidence type="ECO:0000313" key="1">
    <source>
        <dbReference type="EMBL" id="OIV38798.1"/>
    </source>
</evidence>
<dbReference type="InterPro" id="IPR036102">
    <property type="entry name" value="OsmC/Ohrsf"/>
</dbReference>
<dbReference type="EMBL" id="MLCF01000011">
    <property type="protein sequence ID" value="OIV38798.1"/>
    <property type="molecule type" value="Genomic_DNA"/>
</dbReference>
<keyword evidence="2" id="KW-1185">Reference proteome</keyword>
<comment type="caution">
    <text evidence="1">The sequence shown here is derived from an EMBL/GenBank/DDBJ whole genome shotgun (WGS) entry which is preliminary data.</text>
</comment>
<gene>
    <name evidence="1" type="ORF">BIV57_03375</name>
</gene>
<dbReference type="Proteomes" id="UP000243342">
    <property type="component" value="Unassembled WGS sequence"/>
</dbReference>
<dbReference type="Gene3D" id="3.30.300.20">
    <property type="match status" value="1"/>
</dbReference>
<dbReference type="PANTHER" id="PTHR34352">
    <property type="entry name" value="PROTEIN YHFA"/>
    <property type="match status" value="1"/>
</dbReference>
<proteinExistence type="predicted"/>
<dbReference type="OrthoDB" id="4864805at2"/>
<dbReference type="InterPro" id="IPR003718">
    <property type="entry name" value="OsmC/Ohr_fam"/>
</dbReference>
<sequence>MADYRVETTRDGYRRWTARNDRGAEVRIAAADDDGAQPSFTPVELLLAAFGGCGGLVVDRTARAVEHDGLSITVESQEHPEDPSRVGTVRVTYSVDLPADANGGKAEEVFARAVRLTHERYCTVSRTVEHGVRVEAVLPSGETGFAAGPPLG</sequence>
<dbReference type="AlphaFoldDB" id="A0A1J7BJH8"/>
<reference evidence="1 2" key="1">
    <citation type="submission" date="2016-10" db="EMBL/GenBank/DDBJ databases">
        <title>Genome sequence of Streptomyces gilvigriseus MUSC 26.</title>
        <authorList>
            <person name="Lee L.-H."/>
            <person name="Ser H.-L."/>
        </authorList>
    </citation>
    <scope>NUCLEOTIDE SEQUENCE [LARGE SCALE GENOMIC DNA]</scope>
    <source>
        <strain evidence="1 2">MUSC 26</strain>
    </source>
</reference>
<protein>
    <submittedName>
        <fullName evidence="1">Osmotically inducible protein OsmC</fullName>
    </submittedName>
</protein>
<dbReference type="Pfam" id="PF02566">
    <property type="entry name" value="OsmC"/>
    <property type="match status" value="1"/>
</dbReference>
<dbReference type="RefSeq" id="WP_071655132.1">
    <property type="nucleotide sequence ID" value="NZ_MLCF01000011.1"/>
</dbReference>
<dbReference type="PANTHER" id="PTHR34352:SF1">
    <property type="entry name" value="PROTEIN YHFA"/>
    <property type="match status" value="1"/>
</dbReference>
<dbReference type="InterPro" id="IPR015946">
    <property type="entry name" value="KH_dom-like_a/b"/>
</dbReference>
<accession>A0A1J7BJH8</accession>